<dbReference type="InterPro" id="IPR033305">
    <property type="entry name" value="Hydin-like"/>
</dbReference>
<evidence type="ECO:0000256" key="3">
    <source>
        <dbReference type="ARBA" id="ARBA00022490"/>
    </source>
</evidence>
<sequence length="3492" mass="384161">MLPLIPPEAATSTLVTFVFEPSSGEIPVGESIDITASFNPNELGDFYEVFHCQLTGSTSTVPLVFKGRSVAPSFTFDVEAIDFGLVSVGFLNTKTITLTNTSDVSFNYVLRVPGDGRLDEKEFDLVPSRGSLKPLARQRIQVDLIAENVRSYELSLLVDLEGIGEGLLAVPISGRSDVPSISFEPVEVLSFGEVFIHYPFHKRLILHNTSTLPAKFDIITDSDGPADSADPSVAIAEVEPDQPQGRVPAASSHVVTLTLYAKRTGSVNRTVYIKIGGHSVPYPITVKARAVGPRVLVEPMAIDWGSVRCLDVVTKTIKLTNDCCIAAPLRVLMKSRTSPWTVEQKVIHLEPQEVYHLSVKLRPNEVQRFTDVLYVIVEEGEDSAINFKCRGTETPIVCDQDLGRIDFGTQYTTQSITKEIVLKNLGRKSRTITWLVNEEAAREKVLKQLAKDGVDLKKAKLPAVPYTIHPTTAVLPSNKGYRFTVTACSQVIDLVEDTAECIEYVGGNKKGKAIFQPSLKTTFVAPLLRMSDNNVPYRYVWSKEDGEKAAMMTRPLKITNISPLPITFSLKVPVPFYIRLPQAATLVGVEGVSVAEGSVNLDPEASATVEVDFDPSYKVDRQCAVLKQNISITYRDHPQKDSLEAIGEVVFPNLSFERAELDFGAVLNRTVTEKQVLVANTSELPCDYSWEFIVTAKEADKATFLFLTQLNTISPNMAFDIEPIAGTIPAHTTETVCFRFNGIPDRLCEAVARCNVIGGQSYDVMLRGRASELSFRIDKTHLDFGNMQFDNFAERELVIVNKSCVTAFFAVDLRGLKRRVLTVTPEKGKIHGDGKAKLTVNFSPGIPSEVSEVFLIRVSHLPAVAVSVEGCGVYPALVLNLPRANAEEHMRKMEDIAERMPVEVHHTGTSSRGTSRRASFMSTTPVGSVILSEHPGTSKSGDPRSSGAARSHKLAGTAIASMASRRGSSSELGGVAPPHTVVSLGHHTLKCTVEVDRASLCDALLAIERLQDAPASMTPSGRKKARALTAKTVDGSYVCDFGDIVLGHSRRQPFTVYNCHATDIMLNISRKELMEAGFIVTPEQVGSIAPGKFLSMAIITELPKEAEEGVRELLWELPIKNGPRYAIHLRARHEIPQLTLPINEVDFGTVVVGLRSKRYLRLINDKHVPVEWSFRVPTTKFGVPLPPWEVPFGITPTFGMLEPGQDSTVEVSFAPNAAGAFAEKFALRIKDNRQSAVISLRGSGSALEVNITPTSFCHLGPVLPYQQDPPCRQELTLENPTDHPIEIYSVEFDTAYVTEEEMLREYDGYDEYSIAEMPMREVGSSSWPRLVENVEKARAKSARAAQRLEVEGSADDETAEGENTIFEPEEDDDLPEQREEDYPNRVPPSERLSIILLGPPKTGKTTVARALGVEHLRKHLTVDDCIEWIISNPKSLRDDYVAEKLIRKVRDAISECESESREGVPDLVKADVVATIRYRLDLPDCNAGVVWDDCSKASKYVAEDSIECISEALPKEESLKFILFDVEGGSDEGWSPETALAAYYSRLEELLSQELQEVTESLAESERQEQSEAEEAAVDGGGVAPNDVEQLARAELSVKIARRKKELEGLLQWFEDEKPATRAGQYVEELSALVRKIRGDPVDGDDGNHGDDVVESDDVNDDPVGENAAVVTEAQGFDTDSVTPRSTTWLEVLLAAEQSDARKVTEQVLASVAQPAFPAYSRLPHPKTVQLVRKPMTREPRAPSELFMLLTPVENDEGAEEFLEQTRWVIPARSEQRIAVQFYATKAGTFSEQLRFEIVSSGLSPVQTFVDVSGTAGFPKINNDPRNVFMRRMKNRPRGGYPKKQFIVSQSVFDFGPLLAGRTTEMRDALLALEQDDQERLAGERLLRQHAETLRITNNSLFRAEVRCVMASTMSAGPGQPTETPDDSEDFPSLSLDDCPFVIDPSQFTLDQDETMDVQLWCFPQREGQFRDTLAVLVKDNPEVFKWGVEAIGAVPKADLDTDVVDFGSLMVRQRDTRTIHIQNAAAAPVEWELLAADVNQTEESEPVPPQEILIEPMGGRLGIGESSDINVTFYAEDPVSHDFVMNMLVRDCEGLGRFAPEPRPVHFKAQSFKVQVSVVIPGDDEAPSNVIDFGDIRVGQVAERSFELTNDGEHAVDHSLVVRGKKMRKLLSVDPARSTLEPGQRQTVKAALVCPRAMSVVKSPEIFMKLVESRTKEEVKPEMPPFRISADAQFNRVTVSPSAEIDFGPLVAGETASETIKVTNDGVFEIPWSLFDLSKPPETPRDETLEAQSTLSVGPFNVAPASGTLPPGETAEVTIAFDALEENSYSSKLGLLVEGTESGEPLQIRLSGESYIPGIDTENMHLLFEEQFTSRTREDAEAIVGSADLRVYCEDEKLFSYGPIVTTRSVTERFRLSNPTGITVDVECKLEDVDKDTPFTLSPPQLSIPPFEYRYVTMTFSPQEVGTFDGRFSAVVPKGTDPSTNSLSFNVKGEGVVPSLELKAPAFTSIDSSTLGFDFGELPIGASREVSLALTNEHRTDATYRLERSGSGMRSFSVTGPVNGTLKPGETRHIRVSFVPVAASDGDEFVLRLVTVHNDNESRLLKLNGRGVTLPAEWVLPRGTGEIDGAYNPHDLLDIGDIPIGSEKQLTLGLRNVSGSTHRFEMVDIADPQLRGCIDIMPSAGHVPAGETKTLRLRMRPTDKMILEKATLLFSLVAIDVERRGVPWDNLQQVRASASDDAATRPEPPYAALSDAAVELPLKLSARSDSISYVCSQEERVVFSTTVLYHARQHIFVLENASEISFDYSWRLVNAAAAARSTAHRAFTVVRPQSGTLQARTKLDVALRFSPTEVCDFSTVRLELMLPQKDEATPAMSLALDASATCPVCHFEILDCPTLPGRDDVRIIEFESLGTGVRNRRRFSVLNTTKERYRFFWVDHRQALPDGCATDDAAGGAGGEATAMGGSLQPFGCVTRDGEIASGKKYEMELLYTPMSYGRHESFWTFRVPSQNLVVPFQFKGVVREPRVDVDSPSLNFGKVLVNYETRRTVNLVNREHLPFQFVIDSASWFDNALSISPMKGVVSPGGKLAITVTFKPSEEKLYNFNIIANVKRKAEPVVLNVKGSAYKIKSTMTLLAAPDAESGQELFSKVPANHDFGSLQVPSNPRMGLVPPYVRVSPTHGSAAVDEPTLIEVEYSPPDTHILQGTTLKVLLVGGSGPGQNVYTIDLSGSSRRPAVDLSFTEKDFGPTFMLQSETSSDVIERPTSGYFGSRADLVITNRDAAVCGITAAKLEDVEEFIIDLPEDLEIGVGESFTMPIIFAPRELSVYTETLELTLNGCTKMNLRLKGRGVPLYLETESPEMQVVDFGHVSSEKAQTVVKDVVLVNRSAASVTFTLADLNDNLSDKYVSWQPTGPVVLKRREKMQIRISFCPESRFRPFLLPLYAKLTGPFPEEDFSVRVLNVKAAAYSSTPGPARGEQLAIAVYKSQGVV</sequence>
<feature type="domain" description="HYDIN/VesB/CFA65-like Ig-like" evidence="7">
    <location>
        <begin position="2518"/>
        <end position="2586"/>
    </location>
</feature>
<dbReference type="Gene3D" id="3.40.50.300">
    <property type="entry name" value="P-loop containing nucleotide triphosphate hydrolases"/>
    <property type="match status" value="1"/>
</dbReference>
<comment type="subcellular location">
    <subcellularLocation>
        <location evidence="1">Cell projection</location>
        <location evidence="1">Cilium</location>
    </subcellularLocation>
    <subcellularLocation>
        <location evidence="2">Cytoplasm</location>
    </subcellularLocation>
</comment>
<evidence type="ECO:0000256" key="4">
    <source>
        <dbReference type="ARBA" id="ARBA00023069"/>
    </source>
</evidence>
<feature type="region of interest" description="Disordered" evidence="6">
    <location>
        <begin position="1562"/>
        <end position="1584"/>
    </location>
</feature>
<dbReference type="Proteomes" id="UP000570595">
    <property type="component" value="Unassembled WGS sequence"/>
</dbReference>
<evidence type="ECO:0000256" key="1">
    <source>
        <dbReference type="ARBA" id="ARBA00004138"/>
    </source>
</evidence>
<evidence type="ECO:0000259" key="7">
    <source>
        <dbReference type="Pfam" id="PF22544"/>
    </source>
</evidence>
<dbReference type="Pfam" id="PF22544">
    <property type="entry name" value="HYDIN_VesB_CFA65-like_Ig"/>
    <property type="match status" value="4"/>
</dbReference>
<feature type="domain" description="HYDIN/VesB/CFA65-like Ig-like" evidence="7">
    <location>
        <begin position="776"/>
        <end position="871"/>
    </location>
</feature>
<evidence type="ECO:0000256" key="6">
    <source>
        <dbReference type="SAM" id="MobiDB-lite"/>
    </source>
</evidence>
<evidence type="ECO:0000313" key="8">
    <source>
        <dbReference type="EMBL" id="KAF4652943.1"/>
    </source>
</evidence>
<dbReference type="EMBL" id="JABAHT010000670">
    <property type="protein sequence ID" value="KAF4652943.1"/>
    <property type="molecule type" value="Genomic_DNA"/>
</dbReference>
<gene>
    <name evidence="8" type="ORF">FOZ61_009320</name>
</gene>
<organism evidence="8 9">
    <name type="scientific">Perkinsus olseni</name>
    <name type="common">Perkinsus atlanticus</name>
    <dbReference type="NCBI Taxonomy" id="32597"/>
    <lineage>
        <taxon>Eukaryota</taxon>
        <taxon>Sar</taxon>
        <taxon>Alveolata</taxon>
        <taxon>Perkinsozoa</taxon>
        <taxon>Perkinsea</taxon>
        <taxon>Perkinsida</taxon>
        <taxon>Perkinsidae</taxon>
        <taxon>Perkinsus</taxon>
    </lineage>
</organism>
<reference evidence="8 9" key="1">
    <citation type="submission" date="2020-04" db="EMBL/GenBank/DDBJ databases">
        <title>Perkinsus olseni comparative genomics.</title>
        <authorList>
            <person name="Bogema D.R."/>
        </authorList>
    </citation>
    <scope>NUCLEOTIDE SEQUENCE [LARGE SCALE GENOMIC DNA]</scope>
    <source>
        <strain evidence="8">ATCC PRA-179</strain>
    </source>
</reference>
<dbReference type="GO" id="GO:1904158">
    <property type="term" value="P:axonemal central apparatus assembly"/>
    <property type="evidence" value="ECO:0007669"/>
    <property type="project" value="TreeGrafter"/>
</dbReference>
<dbReference type="GO" id="GO:0005930">
    <property type="term" value="C:axoneme"/>
    <property type="evidence" value="ECO:0007669"/>
    <property type="project" value="TreeGrafter"/>
</dbReference>
<dbReference type="InterPro" id="IPR013783">
    <property type="entry name" value="Ig-like_fold"/>
</dbReference>
<comment type="caution">
    <text evidence="8">The sequence shown here is derived from an EMBL/GenBank/DDBJ whole genome shotgun (WGS) entry which is preliminary data.</text>
</comment>
<dbReference type="InterPro" id="IPR027417">
    <property type="entry name" value="P-loop_NTPase"/>
</dbReference>
<name>A0A7J6L026_PEROL</name>
<feature type="region of interest" description="Disordered" evidence="6">
    <location>
        <begin position="928"/>
        <end position="953"/>
    </location>
</feature>
<dbReference type="GO" id="GO:0003341">
    <property type="term" value="P:cilium movement"/>
    <property type="evidence" value="ECO:0007669"/>
    <property type="project" value="TreeGrafter"/>
</dbReference>
<dbReference type="PANTHER" id="PTHR23053">
    <property type="entry name" value="DLEC1 DELETED IN LUNG AND ESOPHAGEAL CANCER 1"/>
    <property type="match status" value="1"/>
</dbReference>
<evidence type="ECO:0000256" key="5">
    <source>
        <dbReference type="ARBA" id="ARBA00023273"/>
    </source>
</evidence>
<evidence type="ECO:0000256" key="2">
    <source>
        <dbReference type="ARBA" id="ARBA00004496"/>
    </source>
</evidence>
<dbReference type="PANTHER" id="PTHR23053:SF0">
    <property type="entry name" value="HYDROCEPHALUS-INDUCING PROTEIN HOMOLOG"/>
    <property type="match status" value="1"/>
</dbReference>
<protein>
    <recommendedName>
        <fullName evidence="7">HYDIN/VesB/CFA65-like Ig-like domain-containing protein</fullName>
    </recommendedName>
</protein>
<proteinExistence type="predicted"/>
<keyword evidence="5" id="KW-0966">Cell projection</keyword>
<accession>A0A7J6L026</accession>
<dbReference type="Gene3D" id="2.60.40.10">
    <property type="entry name" value="Immunoglobulins"/>
    <property type="match status" value="18"/>
</dbReference>
<keyword evidence="3" id="KW-0963">Cytoplasm</keyword>
<feature type="domain" description="HYDIN/VesB/CFA65-like Ig-like" evidence="7">
    <location>
        <begin position="3027"/>
        <end position="3125"/>
    </location>
</feature>
<evidence type="ECO:0000313" key="9">
    <source>
        <dbReference type="Proteomes" id="UP000570595"/>
    </source>
</evidence>
<keyword evidence="4" id="KW-0969">Cilium</keyword>
<feature type="domain" description="HYDIN/VesB/CFA65-like Ig-like" evidence="7">
    <location>
        <begin position="2245"/>
        <end position="2353"/>
    </location>
</feature>
<feature type="region of interest" description="Disordered" evidence="6">
    <location>
        <begin position="1345"/>
        <end position="1390"/>
    </location>
</feature>
<dbReference type="OrthoDB" id="442595at2759"/>
<dbReference type="InterPro" id="IPR053879">
    <property type="entry name" value="HYDIN_VesB_CFA65-like_Ig"/>
</dbReference>